<sequence>MISYMHLSSKPLHHLNTLRQPLRERAMYELSGFGVIRSKNHFKLSDSVVAIRLYEFKVPAVANPVPSKMFRFSKLEQVMALTNTNVELQTNQRHLTSPTRNQITM</sequence>
<organism evidence="1 2">
    <name type="scientific">Brassica carinata</name>
    <name type="common">Ethiopian mustard</name>
    <name type="synonym">Abyssinian cabbage</name>
    <dbReference type="NCBI Taxonomy" id="52824"/>
    <lineage>
        <taxon>Eukaryota</taxon>
        <taxon>Viridiplantae</taxon>
        <taxon>Streptophyta</taxon>
        <taxon>Embryophyta</taxon>
        <taxon>Tracheophyta</taxon>
        <taxon>Spermatophyta</taxon>
        <taxon>Magnoliopsida</taxon>
        <taxon>eudicotyledons</taxon>
        <taxon>Gunneridae</taxon>
        <taxon>Pentapetalae</taxon>
        <taxon>rosids</taxon>
        <taxon>malvids</taxon>
        <taxon>Brassicales</taxon>
        <taxon>Brassicaceae</taxon>
        <taxon>Brassiceae</taxon>
        <taxon>Brassica</taxon>
    </lineage>
</organism>
<reference evidence="1 2" key="1">
    <citation type="submission" date="2020-02" db="EMBL/GenBank/DDBJ databases">
        <authorList>
            <person name="Ma Q."/>
            <person name="Huang Y."/>
            <person name="Song X."/>
            <person name="Pei D."/>
        </authorList>
    </citation>
    <scope>NUCLEOTIDE SEQUENCE [LARGE SCALE GENOMIC DNA]</scope>
    <source>
        <strain evidence="1">Sxm20200214</strain>
        <tissue evidence="1">Leaf</tissue>
    </source>
</reference>
<protein>
    <submittedName>
        <fullName evidence="1">Uncharacterized protein</fullName>
    </submittedName>
</protein>
<evidence type="ECO:0000313" key="1">
    <source>
        <dbReference type="EMBL" id="KAG2304090.1"/>
    </source>
</evidence>
<proteinExistence type="predicted"/>
<dbReference type="AlphaFoldDB" id="A0A8X7SES7"/>
<evidence type="ECO:0000313" key="2">
    <source>
        <dbReference type="Proteomes" id="UP000886595"/>
    </source>
</evidence>
<gene>
    <name evidence="1" type="ORF">Bca52824_032741</name>
</gene>
<dbReference type="OrthoDB" id="1931061at2759"/>
<keyword evidence="2" id="KW-1185">Reference proteome</keyword>
<name>A0A8X7SES7_BRACI</name>
<comment type="caution">
    <text evidence="1">The sequence shown here is derived from an EMBL/GenBank/DDBJ whole genome shotgun (WGS) entry which is preliminary data.</text>
</comment>
<dbReference type="EMBL" id="JAAMPC010000007">
    <property type="protein sequence ID" value="KAG2304090.1"/>
    <property type="molecule type" value="Genomic_DNA"/>
</dbReference>
<dbReference type="Proteomes" id="UP000886595">
    <property type="component" value="Unassembled WGS sequence"/>
</dbReference>
<accession>A0A8X7SES7</accession>